<feature type="domain" description="C2H2-type" evidence="2">
    <location>
        <begin position="28"/>
        <end position="50"/>
    </location>
</feature>
<comment type="caution">
    <text evidence="3">The sequence shown here is derived from an EMBL/GenBank/DDBJ whole genome shotgun (WGS) entry which is preliminary data.</text>
</comment>
<dbReference type="SMART" id="SM01253">
    <property type="entry name" value="Kin17_mid"/>
    <property type="match status" value="1"/>
</dbReference>
<gene>
    <name evidence="3" type="ORF">ZYGR_0AF04160</name>
</gene>
<dbReference type="OrthoDB" id="10266249at2759"/>
<evidence type="ECO:0000259" key="2">
    <source>
        <dbReference type="PROSITE" id="PS00028"/>
    </source>
</evidence>
<dbReference type="Gene3D" id="1.10.10.2030">
    <property type="entry name" value="DNA/RNA-binding protein Kin17, conserved domain"/>
    <property type="match status" value="1"/>
</dbReference>
<proteinExistence type="predicted"/>
<evidence type="ECO:0000256" key="1">
    <source>
        <dbReference type="SAM" id="MobiDB-lite"/>
    </source>
</evidence>
<dbReference type="EMBL" id="BDGX01000032">
    <property type="protein sequence ID" value="GAV51944.1"/>
    <property type="molecule type" value="Genomic_DNA"/>
</dbReference>
<evidence type="ECO:0000313" key="4">
    <source>
        <dbReference type="Proteomes" id="UP000187013"/>
    </source>
</evidence>
<dbReference type="GO" id="GO:0006974">
    <property type="term" value="P:DNA damage response"/>
    <property type="evidence" value="ECO:0007669"/>
    <property type="project" value="TreeGrafter"/>
</dbReference>
<name>A0A1Q3A892_ZYGRO</name>
<dbReference type="GO" id="GO:0003690">
    <property type="term" value="F:double-stranded DNA binding"/>
    <property type="evidence" value="ECO:0007669"/>
    <property type="project" value="TreeGrafter"/>
</dbReference>
<sequence length="245" mass="28366">MGRAEYGTAKYASKQMKARGLQKLKFYCQVCQKQCRDDNGFKLHIKSPSHVRKISQISQADIEEYTKQFENDFLRLMRLTHGEKKIEANKFYNEYIQDKDHIHMNATRFTSLTKFIKYLGQTGKIRVHGVDVSKGDNDHDDDNADADDDVDMGQLIISYIDNSQRNLLRREKLQELAKNEKSDQEIKMMLLQRQMESAAENAKEDKEEEEIAPVVREPAGTVSLQLGKSSSRSKKKPNTRKNVFQ</sequence>
<dbReference type="Pfam" id="PF10357">
    <property type="entry name" value="WH_KIN17"/>
    <property type="match status" value="1"/>
</dbReference>
<dbReference type="PANTHER" id="PTHR12805:SF0">
    <property type="entry name" value="DNA_RNA-BINDING PROTEIN KIN17"/>
    <property type="match status" value="1"/>
</dbReference>
<dbReference type="InterPro" id="IPR038254">
    <property type="entry name" value="KIN17_WH-like_sf"/>
</dbReference>
<dbReference type="SUPFAM" id="SSF57667">
    <property type="entry name" value="beta-beta-alpha zinc fingers"/>
    <property type="match status" value="1"/>
</dbReference>
<dbReference type="InterPro" id="IPR037321">
    <property type="entry name" value="KIN17-like"/>
</dbReference>
<accession>A0A1Q3A892</accession>
<dbReference type="PROSITE" id="PS00028">
    <property type="entry name" value="ZINC_FINGER_C2H2_1"/>
    <property type="match status" value="1"/>
</dbReference>
<organism evidence="3 4">
    <name type="scientific">Zygosaccharomyces rouxii</name>
    <dbReference type="NCBI Taxonomy" id="4956"/>
    <lineage>
        <taxon>Eukaryota</taxon>
        <taxon>Fungi</taxon>
        <taxon>Dikarya</taxon>
        <taxon>Ascomycota</taxon>
        <taxon>Saccharomycotina</taxon>
        <taxon>Saccharomycetes</taxon>
        <taxon>Saccharomycetales</taxon>
        <taxon>Saccharomycetaceae</taxon>
        <taxon>Zygosaccharomyces</taxon>
    </lineage>
</organism>
<feature type="region of interest" description="Disordered" evidence="1">
    <location>
        <begin position="195"/>
        <end position="245"/>
    </location>
</feature>
<dbReference type="GO" id="GO:0005634">
    <property type="term" value="C:nucleus"/>
    <property type="evidence" value="ECO:0007669"/>
    <property type="project" value="TreeGrafter"/>
</dbReference>
<dbReference type="InterPro" id="IPR019447">
    <property type="entry name" value="DNA/RNA-bd_Kin17_WH-like_dom"/>
</dbReference>
<evidence type="ECO:0000313" key="3">
    <source>
        <dbReference type="EMBL" id="GAV51944.1"/>
    </source>
</evidence>
<dbReference type="InterPro" id="IPR056767">
    <property type="entry name" value="C2H2-Znf_KIN17"/>
</dbReference>
<dbReference type="Proteomes" id="UP000187013">
    <property type="component" value="Unassembled WGS sequence"/>
</dbReference>
<protein>
    <recommendedName>
        <fullName evidence="2">C2H2-type domain-containing protein</fullName>
    </recommendedName>
</protein>
<dbReference type="InterPro" id="IPR036236">
    <property type="entry name" value="Znf_C2H2_sf"/>
</dbReference>
<dbReference type="PANTHER" id="PTHR12805">
    <property type="entry name" value="KIN17 KIN, ANTIGENIC DETERMINANT OF RECA PROTEIN HOMOLOG"/>
    <property type="match status" value="1"/>
</dbReference>
<dbReference type="AlphaFoldDB" id="A0A1Q3A892"/>
<dbReference type="InterPro" id="IPR013087">
    <property type="entry name" value="Znf_C2H2_type"/>
</dbReference>
<dbReference type="Pfam" id="PF25095">
    <property type="entry name" value="C2H2-zf_KIN17"/>
    <property type="match status" value="1"/>
</dbReference>
<dbReference type="GO" id="GO:0006260">
    <property type="term" value="P:DNA replication"/>
    <property type="evidence" value="ECO:0007669"/>
    <property type="project" value="TreeGrafter"/>
</dbReference>
<reference evidence="3 4" key="1">
    <citation type="submission" date="2016-08" db="EMBL/GenBank/DDBJ databases">
        <title>Draft genome sequence of allopolyploid Zygosaccharomyces rouxii.</title>
        <authorList>
            <person name="Watanabe J."/>
            <person name="Uehara K."/>
            <person name="Mogi Y."/>
            <person name="Tsukioka Y."/>
        </authorList>
    </citation>
    <scope>NUCLEOTIDE SEQUENCE [LARGE SCALE GENOMIC DNA]</scope>
    <source>
        <strain evidence="3 4">NBRC 110957</strain>
    </source>
</reference>